<dbReference type="EMBL" id="UINC01163401">
    <property type="protein sequence ID" value="SVD63697.1"/>
    <property type="molecule type" value="Genomic_DNA"/>
</dbReference>
<organism evidence="1">
    <name type="scientific">marine metagenome</name>
    <dbReference type="NCBI Taxonomy" id="408172"/>
    <lineage>
        <taxon>unclassified sequences</taxon>
        <taxon>metagenomes</taxon>
        <taxon>ecological metagenomes</taxon>
    </lineage>
</organism>
<proteinExistence type="predicted"/>
<name>A0A382WXR5_9ZZZZ</name>
<protein>
    <submittedName>
        <fullName evidence="1">Uncharacterized protein</fullName>
    </submittedName>
</protein>
<gene>
    <name evidence="1" type="ORF">METZ01_LOCUS416551</name>
</gene>
<dbReference type="AlphaFoldDB" id="A0A382WXR5"/>
<evidence type="ECO:0000313" key="1">
    <source>
        <dbReference type="EMBL" id="SVD63697.1"/>
    </source>
</evidence>
<reference evidence="1" key="1">
    <citation type="submission" date="2018-05" db="EMBL/GenBank/DDBJ databases">
        <authorList>
            <person name="Lanie J.A."/>
            <person name="Ng W.-L."/>
            <person name="Kazmierczak K.M."/>
            <person name="Andrzejewski T.M."/>
            <person name="Davidsen T.M."/>
            <person name="Wayne K.J."/>
            <person name="Tettelin H."/>
            <person name="Glass J.I."/>
            <person name="Rusch D."/>
            <person name="Podicherti R."/>
            <person name="Tsui H.-C.T."/>
            <person name="Winkler M.E."/>
        </authorList>
    </citation>
    <scope>NUCLEOTIDE SEQUENCE</scope>
</reference>
<accession>A0A382WXR5</accession>
<sequence length="32" mass="3492">MMTIELFVNGTLMRGLGLHKNLQGAIKDGFSV</sequence>